<evidence type="ECO:0000313" key="2">
    <source>
        <dbReference type="EMBL" id="KEQ52264.1"/>
    </source>
</evidence>
<dbReference type="AlphaFoldDB" id="A0A081RAP1"/>
<accession>A0A081RAP1</accession>
<dbReference type="PATRIC" id="fig|46429.4.peg.3426"/>
<reference evidence="2 3" key="1">
    <citation type="submission" date="2014-02" db="EMBL/GenBank/DDBJ databases">
        <title>Whole genome sequence of Sphingobium chlorophenolicum NBRC 16172.</title>
        <authorList>
            <person name="Gan H.M."/>
            <person name="Gan H.Y."/>
            <person name="Chew T.H."/>
            <person name="Savka M.A."/>
        </authorList>
    </citation>
    <scope>NUCLEOTIDE SEQUENCE [LARGE SCALE GENOMIC DNA]</scope>
    <source>
        <strain evidence="2 3">NBRC 16172</strain>
    </source>
</reference>
<sequence>MADDDEQKICRNCVGEAFLGKLIEKEGSVDTCSYCEDDEEPCISIEELADHVEGAFERHYYRTSDQPDMYESMLLRDREMSYEWDRHGEPVLHAIADAASMAEAAAQDVLDILEQRHSDFEMAQMGEECEFDSDSHYEWKNPEDHEFAFEWQAIERSLKSQSRFFNQAAEAFLARLFANLDGRVTGSGHPVVVTAGPETGHRSFFRARVFHNSDELDEAMMRPDLHLGPPPGRFARAGRMNASGISMFYGASDKGVALAEVRPPVGSRALIGEFQLTRPVRLLDVTALQSIYVEGSIFDPNYLEQMSLAKFMARLSDRITMPVMPDDEPTEYLITQMIAEYLARRPEPGLDGILFPSVQCAGEHRNVVLFHHASRVQLLEFPENTELSAYQMSSTDDGPEPDYHVWEEVPPVPEKEEEEDGGLAAFAMFKPPIRYDPNEDVRDVTLRVNTDAITTHHVRAVSFQTDDFEVRRRRIEKREWKFTRSPGADLPYFDI</sequence>
<dbReference type="RefSeq" id="WP_037454682.1">
    <property type="nucleotide sequence ID" value="NZ_JFHR01000047.1"/>
</dbReference>
<evidence type="ECO:0000313" key="3">
    <source>
        <dbReference type="Proteomes" id="UP000028411"/>
    </source>
</evidence>
<dbReference type="SMART" id="SM00953">
    <property type="entry name" value="RES"/>
    <property type="match status" value="1"/>
</dbReference>
<proteinExistence type="predicted"/>
<feature type="domain" description="RES" evidence="1">
    <location>
        <begin position="223"/>
        <end position="382"/>
    </location>
</feature>
<name>A0A081RAP1_SPHCR</name>
<dbReference type="OrthoDB" id="1425103at2"/>
<comment type="caution">
    <text evidence="2">The sequence shown here is derived from an EMBL/GenBank/DDBJ whole genome shotgun (WGS) entry which is preliminary data.</text>
</comment>
<dbReference type="InterPro" id="IPR014914">
    <property type="entry name" value="RES_dom"/>
</dbReference>
<dbReference type="Proteomes" id="UP000028411">
    <property type="component" value="Unassembled WGS sequence"/>
</dbReference>
<evidence type="ECO:0000259" key="1">
    <source>
        <dbReference type="SMART" id="SM00953"/>
    </source>
</evidence>
<dbReference type="EMBL" id="JFHR01000047">
    <property type="protein sequence ID" value="KEQ52264.1"/>
    <property type="molecule type" value="Genomic_DNA"/>
</dbReference>
<protein>
    <submittedName>
        <fullName evidence="2">RES domain protein</fullName>
    </submittedName>
</protein>
<dbReference type="Pfam" id="PF08808">
    <property type="entry name" value="RES"/>
    <property type="match status" value="1"/>
</dbReference>
<dbReference type="eggNOG" id="ENOG502Z9NV">
    <property type="taxonomic scope" value="Bacteria"/>
</dbReference>
<organism evidence="2 3">
    <name type="scientific">Sphingobium chlorophenolicum</name>
    <dbReference type="NCBI Taxonomy" id="46429"/>
    <lineage>
        <taxon>Bacteria</taxon>
        <taxon>Pseudomonadati</taxon>
        <taxon>Pseudomonadota</taxon>
        <taxon>Alphaproteobacteria</taxon>
        <taxon>Sphingomonadales</taxon>
        <taxon>Sphingomonadaceae</taxon>
        <taxon>Sphingobium</taxon>
    </lineage>
</organism>
<gene>
    <name evidence="2" type="ORF">BV95_03436</name>
</gene>